<evidence type="ECO:0000313" key="5">
    <source>
        <dbReference type="Proteomes" id="UP000190669"/>
    </source>
</evidence>
<dbReference type="EMBL" id="UAVR01000017">
    <property type="protein sequence ID" value="SQA91848.1"/>
    <property type="molecule type" value="Genomic_DNA"/>
</dbReference>
<keyword evidence="5" id="KW-1185">Reference proteome</keyword>
<dbReference type="Proteomes" id="UP000251937">
    <property type="component" value="Unassembled WGS sequence"/>
</dbReference>
<dbReference type="EMBL" id="FUZE01000026">
    <property type="protein sequence ID" value="SKC07146.1"/>
    <property type="molecule type" value="Genomic_DNA"/>
</dbReference>
<evidence type="ECO:0000313" key="2">
    <source>
        <dbReference type="EMBL" id="SKC07218.1"/>
    </source>
</evidence>
<dbReference type="KEGG" id="cbp:EB354_05190"/>
<accession>A0AAQ1MZY1</accession>
<name>A0AAQ1MZY1_9FLAO</name>
<evidence type="ECO:0000313" key="6">
    <source>
        <dbReference type="Proteomes" id="UP000251937"/>
    </source>
</evidence>
<protein>
    <submittedName>
        <fullName evidence="3">Uncharacterized protein</fullName>
    </submittedName>
</protein>
<proteinExistence type="predicted"/>
<dbReference type="AlphaFoldDB" id="A0AAQ1MZY1"/>
<dbReference type="RefSeq" id="WP_079466859.1">
    <property type="nucleotide sequence ID" value="NZ_UAVR01000017.1"/>
</dbReference>
<evidence type="ECO:0000313" key="1">
    <source>
        <dbReference type="EMBL" id="SKC07146.1"/>
    </source>
</evidence>
<reference evidence="1 5" key="1">
    <citation type="submission" date="2017-02" db="EMBL/GenBank/DDBJ databases">
        <authorList>
            <person name="Varghese N."/>
            <person name="Submissions S."/>
        </authorList>
    </citation>
    <scope>NUCLEOTIDE SEQUENCE [LARGE SCALE GENOMIC DNA]</scope>
    <source>
        <strain evidence="1 5">DSM 16775</strain>
    </source>
</reference>
<dbReference type="Proteomes" id="UP000190669">
    <property type="component" value="Unassembled WGS sequence"/>
</dbReference>
<evidence type="ECO:0000313" key="3">
    <source>
        <dbReference type="EMBL" id="SQA91839.1"/>
    </source>
</evidence>
<organism evidence="3 6">
    <name type="scientific">Chryseobacterium balustinum</name>
    <dbReference type="NCBI Taxonomy" id="246"/>
    <lineage>
        <taxon>Bacteria</taxon>
        <taxon>Pseudomonadati</taxon>
        <taxon>Bacteroidota</taxon>
        <taxon>Flavobacteriia</taxon>
        <taxon>Flavobacteriales</taxon>
        <taxon>Weeksellaceae</taxon>
        <taxon>Chryseobacterium group</taxon>
        <taxon>Chryseobacterium</taxon>
    </lineage>
</organism>
<comment type="caution">
    <text evidence="3">The sequence shown here is derived from an EMBL/GenBank/DDBJ whole genome shotgun (WGS) entry which is preliminary data.</text>
</comment>
<dbReference type="EMBL" id="FUZE01000026">
    <property type="protein sequence ID" value="SKC07218.1"/>
    <property type="molecule type" value="Genomic_DNA"/>
</dbReference>
<gene>
    <name evidence="3" type="ORF">NCTC11212_03476</name>
    <name evidence="4" type="ORF">NCTC11212_03485</name>
    <name evidence="1" type="ORF">SAMN05421800_12643</name>
    <name evidence="2" type="ORF">SAMN05421800_12652</name>
</gene>
<evidence type="ECO:0000313" key="4">
    <source>
        <dbReference type="EMBL" id="SQA91848.1"/>
    </source>
</evidence>
<dbReference type="EMBL" id="UAVR01000017">
    <property type="protein sequence ID" value="SQA91839.1"/>
    <property type="molecule type" value="Genomic_DNA"/>
</dbReference>
<dbReference type="KEGG" id="cbp:EB354_05240"/>
<reference evidence="3 6" key="2">
    <citation type="submission" date="2018-06" db="EMBL/GenBank/DDBJ databases">
        <authorList>
            <consortium name="Pathogen Informatics"/>
            <person name="Doyle S."/>
        </authorList>
    </citation>
    <scope>NUCLEOTIDE SEQUENCE [LARGE SCALE GENOMIC DNA]</scope>
    <source>
        <strain evidence="3 6">NCTC11212</strain>
    </source>
</reference>
<sequence length="115" mass="13174">MSCCSNNKLSTRNDDTNSLYEILKIDSTKSMYLIQIRNGKINELVLSERNCKAKSKNKIVVGKEYPLRIDPLDSYFNDDDFEKNGFKVDDINVKSLTQGTIYMSNNLCGLYISEK</sequence>